<dbReference type="InterPro" id="IPR018485">
    <property type="entry name" value="FGGY_C"/>
</dbReference>
<dbReference type="AlphaFoldDB" id="A0A926II74"/>
<dbReference type="PANTHER" id="PTHR43095:SF5">
    <property type="entry name" value="XYLULOSE KINASE"/>
    <property type="match status" value="1"/>
</dbReference>
<dbReference type="PIRSF" id="PIRSF000538">
    <property type="entry name" value="GlpK"/>
    <property type="match status" value="1"/>
</dbReference>
<dbReference type="PANTHER" id="PTHR43095">
    <property type="entry name" value="SUGAR KINASE"/>
    <property type="match status" value="1"/>
</dbReference>
<dbReference type="GO" id="GO:0005975">
    <property type="term" value="P:carbohydrate metabolic process"/>
    <property type="evidence" value="ECO:0007669"/>
    <property type="project" value="InterPro"/>
</dbReference>
<organism evidence="6 7">
    <name type="scientific">Youxingia wuxianensis</name>
    <dbReference type="NCBI Taxonomy" id="2763678"/>
    <lineage>
        <taxon>Bacteria</taxon>
        <taxon>Bacillati</taxon>
        <taxon>Bacillota</taxon>
        <taxon>Clostridia</taxon>
        <taxon>Eubacteriales</taxon>
        <taxon>Oscillospiraceae</taxon>
        <taxon>Youxingia</taxon>
    </lineage>
</organism>
<evidence type="ECO:0000256" key="1">
    <source>
        <dbReference type="ARBA" id="ARBA00009156"/>
    </source>
</evidence>
<dbReference type="InterPro" id="IPR000577">
    <property type="entry name" value="Carb_kinase_FGGY"/>
</dbReference>
<feature type="domain" description="Carbohydrate kinase FGGY N-terminal" evidence="4">
    <location>
        <begin position="4"/>
        <end position="246"/>
    </location>
</feature>
<name>A0A926II74_9FIRM</name>
<dbReference type="RefSeq" id="WP_262395169.1">
    <property type="nucleotide sequence ID" value="NZ_JACRTD010000004.1"/>
</dbReference>
<dbReference type="SUPFAM" id="SSF53067">
    <property type="entry name" value="Actin-like ATPase domain"/>
    <property type="match status" value="2"/>
</dbReference>
<proteinExistence type="inferred from homology"/>
<comment type="similarity">
    <text evidence="1">Belongs to the FGGY kinase family.</text>
</comment>
<comment type="caution">
    <text evidence="6">The sequence shown here is derived from an EMBL/GenBank/DDBJ whole genome shotgun (WGS) entry which is preliminary data.</text>
</comment>
<evidence type="ECO:0000256" key="3">
    <source>
        <dbReference type="ARBA" id="ARBA00022777"/>
    </source>
</evidence>
<feature type="domain" description="Carbohydrate kinase FGGY C-terminal" evidence="5">
    <location>
        <begin position="255"/>
        <end position="450"/>
    </location>
</feature>
<keyword evidence="3 6" id="KW-0418">Kinase</keyword>
<dbReference type="InterPro" id="IPR043129">
    <property type="entry name" value="ATPase_NBD"/>
</dbReference>
<dbReference type="Gene3D" id="3.30.420.40">
    <property type="match status" value="2"/>
</dbReference>
<dbReference type="Proteomes" id="UP000623678">
    <property type="component" value="Unassembled WGS sequence"/>
</dbReference>
<reference evidence="6" key="1">
    <citation type="submission" date="2020-08" db="EMBL/GenBank/DDBJ databases">
        <title>Genome public.</title>
        <authorList>
            <person name="Liu C."/>
            <person name="Sun Q."/>
        </authorList>
    </citation>
    <scope>NUCLEOTIDE SEQUENCE</scope>
    <source>
        <strain evidence="6">NSJ-64</strain>
    </source>
</reference>
<dbReference type="CDD" id="cd07805">
    <property type="entry name" value="ASKHA_NBD_FGGY_CvXK-like"/>
    <property type="match status" value="1"/>
</dbReference>
<evidence type="ECO:0000256" key="2">
    <source>
        <dbReference type="ARBA" id="ARBA00022679"/>
    </source>
</evidence>
<dbReference type="InterPro" id="IPR050406">
    <property type="entry name" value="FGGY_Carb_Kinase"/>
</dbReference>
<protein>
    <submittedName>
        <fullName evidence="6">FGGY-family carbohydrate kinase</fullName>
    </submittedName>
</protein>
<gene>
    <name evidence="6" type="ORF">H8705_07310</name>
</gene>
<evidence type="ECO:0000313" key="7">
    <source>
        <dbReference type="Proteomes" id="UP000623678"/>
    </source>
</evidence>
<dbReference type="Pfam" id="PF00370">
    <property type="entry name" value="FGGY_N"/>
    <property type="match status" value="1"/>
</dbReference>
<accession>A0A926II74</accession>
<evidence type="ECO:0000259" key="4">
    <source>
        <dbReference type="Pfam" id="PF00370"/>
    </source>
</evidence>
<keyword evidence="7" id="KW-1185">Reference proteome</keyword>
<evidence type="ECO:0000313" key="6">
    <source>
        <dbReference type="EMBL" id="MBC8585388.1"/>
    </source>
</evidence>
<dbReference type="InterPro" id="IPR018484">
    <property type="entry name" value="FGGY_N"/>
</dbReference>
<dbReference type="GO" id="GO:0016301">
    <property type="term" value="F:kinase activity"/>
    <property type="evidence" value="ECO:0007669"/>
    <property type="project" value="UniProtKB-KW"/>
</dbReference>
<sequence length="505" mass="55785">MAVYLIAHDLGTTGNKATLFTDRGELINSAVYSYPTSYFNGNWAQQDPGDWWKAVCETSRQLLEGVDKSQVAAVSFSGQMMGCVCLGKQGELLGDGIIWADQRAVKQADNLGARISQKEFYHITGHRISPAYSLEKLMWIRDNQPDTFRKIHKVLNPKDYVIWLLTGQLVTDYSDASGTNAFDLNRLCWSREILQCAGIREELFPQAFPSTHMAGKVTPQAARECGLLEGTPVIIGGGDGVCAAVGAGSVEENKAYAYLGSSSWIAYTAREPVYDEEMRTFNWAHILPGYYAPTGTMQAAGNSLSFMKDILCKDLIKAARQEGKSVYQLIDREIENSPMGAKGLIFLPYLLGERSPRWNPDARGAFIGLKMEHERCDLLRAAAEGIAMNLEIIFSVFCGHAQIDAIRLIGGLAKGRVIRQILADVLECEIGKFNYLEEATSIGAAVTAGVGVGALEDFGRVKDFIRLEETALPDIKAQSVYRSYKEVFNAAYYALKPIYRRLAKM</sequence>
<dbReference type="Pfam" id="PF02782">
    <property type="entry name" value="FGGY_C"/>
    <property type="match status" value="1"/>
</dbReference>
<dbReference type="EMBL" id="JACRTD010000004">
    <property type="protein sequence ID" value="MBC8585388.1"/>
    <property type="molecule type" value="Genomic_DNA"/>
</dbReference>
<keyword evidence="2" id="KW-0808">Transferase</keyword>
<evidence type="ECO:0000259" key="5">
    <source>
        <dbReference type="Pfam" id="PF02782"/>
    </source>
</evidence>